<organism evidence="1 2">
    <name type="scientific">Zarea fungicola</name>
    <dbReference type="NCBI Taxonomy" id="93591"/>
    <lineage>
        <taxon>Eukaryota</taxon>
        <taxon>Fungi</taxon>
        <taxon>Dikarya</taxon>
        <taxon>Ascomycota</taxon>
        <taxon>Pezizomycotina</taxon>
        <taxon>Sordariomycetes</taxon>
        <taxon>Hypocreomycetidae</taxon>
        <taxon>Hypocreales</taxon>
        <taxon>Cordycipitaceae</taxon>
        <taxon>Zarea</taxon>
    </lineage>
</organism>
<protein>
    <submittedName>
        <fullName evidence="1">Uncharacterized protein</fullName>
    </submittedName>
</protein>
<evidence type="ECO:0000313" key="2">
    <source>
        <dbReference type="Proteomes" id="UP001143910"/>
    </source>
</evidence>
<dbReference type="EMBL" id="JANJQO010000027">
    <property type="protein sequence ID" value="KAJ2983495.1"/>
    <property type="molecule type" value="Genomic_DNA"/>
</dbReference>
<dbReference type="Proteomes" id="UP001143910">
    <property type="component" value="Unassembled WGS sequence"/>
</dbReference>
<name>A0ACC1NW46_9HYPO</name>
<evidence type="ECO:0000313" key="1">
    <source>
        <dbReference type="EMBL" id="KAJ2983495.1"/>
    </source>
</evidence>
<keyword evidence="2" id="KW-1185">Reference proteome</keyword>
<comment type="caution">
    <text evidence="1">The sequence shown here is derived from an EMBL/GenBank/DDBJ whole genome shotgun (WGS) entry which is preliminary data.</text>
</comment>
<reference evidence="1" key="1">
    <citation type="submission" date="2022-08" db="EMBL/GenBank/DDBJ databases">
        <title>Genome Sequence of Lecanicillium fungicola.</title>
        <authorList>
            <person name="Buettner E."/>
        </authorList>
    </citation>
    <scope>NUCLEOTIDE SEQUENCE</scope>
    <source>
        <strain evidence="1">Babe33</strain>
    </source>
</reference>
<proteinExistence type="predicted"/>
<sequence length="402" mass="44936">MAAETRSQKAGNQQAKTKEQKTKQQDKNVDAYDKADDGKKAEIQDQLNVHQPMDKPEAMDEGNDEPAGEQPMKKESDEGSIFVSPIDGDHNDSSQNSQDSPPDQQPSTHKRKDSQPSSDNGGGKPPPPKVVFQNDMPTPPTDAEDELDLVRANPLREIFHDGASENVGWVRLAYGHAFDVERQGPPNAARFRFKRHSEILKTASLDDISYGIRTQLDGKKLYQCGDILAIQGVAWESLKGLDHYSSLAPRNWNGKSRKVRPPMRIMVKWVDKSKEGKGQHTVKRWEKRDAIQRCWQDERGNGNATVLCEEELKLGEVVILEKGESLSLCDFVIVTAAYQCEKRFKEWESEQRPGRDRSPTPGLPLMNSKNEKQPDSKESSDGKAQQSQATNDSEDTGGNVDT</sequence>
<gene>
    <name evidence="1" type="ORF">NQ176_g654</name>
</gene>
<accession>A0ACC1NW46</accession>